<feature type="DNA-binding region" description="H-T-H motif" evidence="5">
    <location>
        <begin position="65"/>
        <end position="84"/>
    </location>
</feature>
<evidence type="ECO:0000256" key="4">
    <source>
        <dbReference type="ARBA" id="ARBA00023163"/>
    </source>
</evidence>
<dbReference type="Proteomes" id="UP001162885">
    <property type="component" value="Chromosome"/>
</dbReference>
<dbReference type="GO" id="GO:0046677">
    <property type="term" value="P:response to antibiotic"/>
    <property type="evidence" value="ECO:0007669"/>
    <property type="project" value="InterPro"/>
</dbReference>
<dbReference type="PANTHER" id="PTHR30055:SF151">
    <property type="entry name" value="TRANSCRIPTIONAL REGULATORY PROTEIN"/>
    <property type="match status" value="1"/>
</dbReference>
<dbReference type="Gene3D" id="1.10.357.10">
    <property type="entry name" value="Tetracycline Repressor, domain 2"/>
    <property type="match status" value="1"/>
</dbReference>
<organism evidence="8 9">
    <name type="scientific">Mycolicibacterium boenickei</name>
    <dbReference type="NCBI Taxonomy" id="146017"/>
    <lineage>
        <taxon>Bacteria</taxon>
        <taxon>Bacillati</taxon>
        <taxon>Actinomycetota</taxon>
        <taxon>Actinomycetes</taxon>
        <taxon>Mycobacteriales</taxon>
        <taxon>Mycobacteriaceae</taxon>
        <taxon>Mycolicibacterium</taxon>
    </lineage>
</organism>
<feature type="domain" description="HTH tetR-type" evidence="7">
    <location>
        <begin position="42"/>
        <end position="102"/>
    </location>
</feature>
<dbReference type="EMBL" id="CP060016">
    <property type="protein sequence ID" value="UNC02137.1"/>
    <property type="molecule type" value="Genomic_DNA"/>
</dbReference>
<dbReference type="InterPro" id="IPR001647">
    <property type="entry name" value="HTH_TetR"/>
</dbReference>
<gene>
    <name evidence="8" type="ORF">H5U98_12585</name>
</gene>
<evidence type="ECO:0000256" key="3">
    <source>
        <dbReference type="ARBA" id="ARBA00023125"/>
    </source>
</evidence>
<accession>A0AAX3A3I5</accession>
<dbReference type="PRINTS" id="PR00400">
    <property type="entry name" value="TETREPRESSOR"/>
</dbReference>
<keyword evidence="4" id="KW-0804">Transcription</keyword>
<dbReference type="InterPro" id="IPR009057">
    <property type="entry name" value="Homeodomain-like_sf"/>
</dbReference>
<evidence type="ECO:0000313" key="8">
    <source>
        <dbReference type="EMBL" id="UNC02137.1"/>
    </source>
</evidence>
<dbReference type="GO" id="GO:0000976">
    <property type="term" value="F:transcription cis-regulatory region binding"/>
    <property type="evidence" value="ECO:0007669"/>
    <property type="project" value="TreeGrafter"/>
</dbReference>
<keyword evidence="3 5" id="KW-0238">DNA-binding</keyword>
<protein>
    <submittedName>
        <fullName evidence="8">TetR/AcrR family transcriptional regulator</fullName>
    </submittedName>
</protein>
<dbReference type="InterPro" id="IPR003012">
    <property type="entry name" value="Tet_transcr_reg_TetR"/>
</dbReference>
<evidence type="ECO:0000256" key="5">
    <source>
        <dbReference type="PROSITE-ProRule" id="PRU00335"/>
    </source>
</evidence>
<dbReference type="SUPFAM" id="SSF48498">
    <property type="entry name" value="Tetracyclin repressor-like, C-terminal domain"/>
    <property type="match status" value="1"/>
</dbReference>
<name>A0AAX3A3I5_9MYCO</name>
<evidence type="ECO:0000256" key="2">
    <source>
        <dbReference type="ARBA" id="ARBA00023015"/>
    </source>
</evidence>
<dbReference type="SUPFAM" id="SSF46689">
    <property type="entry name" value="Homeodomain-like"/>
    <property type="match status" value="1"/>
</dbReference>
<evidence type="ECO:0000313" key="9">
    <source>
        <dbReference type="Proteomes" id="UP001162885"/>
    </source>
</evidence>
<keyword evidence="1" id="KW-0678">Repressor</keyword>
<dbReference type="PANTHER" id="PTHR30055">
    <property type="entry name" value="HTH-TYPE TRANSCRIPTIONAL REGULATOR RUTR"/>
    <property type="match status" value="1"/>
</dbReference>
<evidence type="ECO:0000256" key="1">
    <source>
        <dbReference type="ARBA" id="ARBA00022491"/>
    </source>
</evidence>
<feature type="region of interest" description="Disordered" evidence="6">
    <location>
        <begin position="24"/>
        <end position="43"/>
    </location>
</feature>
<dbReference type="Pfam" id="PF00440">
    <property type="entry name" value="TetR_N"/>
    <property type="match status" value="1"/>
</dbReference>
<keyword evidence="2" id="KW-0805">Transcription regulation</keyword>
<evidence type="ECO:0000256" key="6">
    <source>
        <dbReference type="SAM" id="MobiDB-lite"/>
    </source>
</evidence>
<dbReference type="PROSITE" id="PS50977">
    <property type="entry name" value="HTH_TETR_2"/>
    <property type="match status" value="1"/>
</dbReference>
<dbReference type="GO" id="GO:0045892">
    <property type="term" value="P:negative regulation of DNA-templated transcription"/>
    <property type="evidence" value="ECO:0007669"/>
    <property type="project" value="InterPro"/>
</dbReference>
<dbReference type="InterPro" id="IPR036271">
    <property type="entry name" value="Tet_transcr_reg_TetR-rel_C_sf"/>
</dbReference>
<reference evidence="8 9" key="1">
    <citation type="journal article" date="2022" name="BMC Genomics">
        <title>Comparative genome analysis of mycobacteria focusing on tRNA and non-coding RNA.</title>
        <authorList>
            <person name="Behra P.R.K."/>
            <person name="Pettersson B.M.F."/>
            <person name="Ramesh M."/>
            <person name="Das S."/>
            <person name="Dasgupta S."/>
            <person name="Kirsebom L.A."/>
        </authorList>
    </citation>
    <scope>NUCLEOTIDE SEQUENCE [LARGE SCALE GENOMIC DNA]</scope>
    <source>
        <strain evidence="8 9">DSM 44677</strain>
    </source>
</reference>
<dbReference type="InterPro" id="IPR050109">
    <property type="entry name" value="HTH-type_TetR-like_transc_reg"/>
</dbReference>
<proteinExistence type="predicted"/>
<dbReference type="GO" id="GO:0003700">
    <property type="term" value="F:DNA-binding transcription factor activity"/>
    <property type="evidence" value="ECO:0007669"/>
    <property type="project" value="TreeGrafter"/>
</dbReference>
<dbReference type="Pfam" id="PF02909">
    <property type="entry name" value="TetR_C_1"/>
    <property type="match status" value="1"/>
</dbReference>
<evidence type="ECO:0000259" key="7">
    <source>
        <dbReference type="PROSITE" id="PS50977"/>
    </source>
</evidence>
<dbReference type="AlphaFoldDB" id="A0AAX3A3I5"/>
<dbReference type="InterPro" id="IPR004111">
    <property type="entry name" value="Repressor_TetR_C"/>
</dbReference>
<sequence>MDTVLPKLRSVSRVVILGPVSTSSSATELAGQGPRRSRGRPPVPLDRIIATAIALLDEEGADALSMRNLAQRLDSGTATLYRHFTGRAQLVAQVIDSVLAEAHVDNGALDAMTWQQACETLAYRLFDVFRRHRHVAPLLVEKIPIGPNAMAQREQTIALLLKSGFSPSLAAQACATLARYVLGFATQLSPPEASATDEGEVWQTLDPQTFPATASVADHLPVPLEQEFAFGLELLIHGLNQLAHHDDKRAPSRLARRD</sequence>